<evidence type="ECO:0000313" key="2">
    <source>
        <dbReference type="Proteomes" id="UP000503483"/>
    </source>
</evidence>
<evidence type="ECO:0000313" key="1">
    <source>
        <dbReference type="EMBL" id="QKE29406.1"/>
    </source>
</evidence>
<protein>
    <recommendedName>
        <fullName evidence="3">Outer membrane protein</fullName>
    </recommendedName>
</protein>
<organism evidence="1 2">
    <name type="scientific">Arcobacter acticola</name>
    <dbReference type="NCBI Taxonomy" id="1849015"/>
    <lineage>
        <taxon>Bacteria</taxon>
        <taxon>Pseudomonadati</taxon>
        <taxon>Campylobacterota</taxon>
        <taxon>Epsilonproteobacteria</taxon>
        <taxon>Campylobacterales</taxon>
        <taxon>Arcobacteraceae</taxon>
        <taxon>Arcobacter</taxon>
    </lineage>
</organism>
<gene>
    <name evidence="1" type="ORF">AACT_2284</name>
</gene>
<proteinExistence type="predicted"/>
<evidence type="ECO:0008006" key="3">
    <source>
        <dbReference type="Google" id="ProtNLM"/>
    </source>
</evidence>
<accession>A0A6M8EJB9</accession>
<keyword evidence="2" id="KW-1185">Reference proteome</keyword>
<name>A0A6M8EJB9_9BACT</name>
<sequence>MKKLFLFLTIIIILIIGSVYGTLFTKYGNGIIASYIENKVNDGQEDVKLKVNDFRLTFNTINFDAKINDDSQILITGDLAIFKQSVDLKYDIKINDLATLKNLTKQDLKGPFSTNGTFVGDKNNAVIQGFTNIALSQTDYHVNLVNFEPKNININLKDAKIQELLSLLNKPIYATGDLNITADIKNIDVTNLDGIVKANISKGKINNDVVNKEFKQSINTSINIETNINASLLGKKVEVKSELISSVADIFLDKTVIDLEKNKSFSDYRIDVKNLNKLEGVIGKKLNGDFYTSGNIFLENSNISIAGNSNIFESTSTYNLKLKDSNLENINFKIEDAKIEKLLHMLNEPVYATGNLNIDGDIKNAKIETLNGLINTKITEGKIINEVVNTVFKQEIKDIVTFDLNVDTSLVPNQAVSKASLNTNLLDLNINQAVFDFNEASLNSDYLVKIASLTNLVDFTKTKLRGAMDISGNIQSKENSLIVDGKSSILGGALNFNLKNDDLSATLSDIGIKELTYMLYQPEIFDSKGTFKVDYNLLVKKGTLSGNLVNGHFLENEFSTLINQLAKFDLTKEIYETVSINSDINQNILTSTVNMKSANTEIAINNSVFDTQNNTIDATLEAKIKETSFNINVNGNTSNPKFSFDTKDLLKNEIDKQLEKNKDKIEEKINKALGGKLEDGKANELIKNLKSLF</sequence>
<reference evidence="1 2" key="1">
    <citation type="submission" date="2019-08" db="EMBL/GenBank/DDBJ databases">
        <title>Complete genome sequence of Arcobacter acticola.</title>
        <authorList>
            <person name="Miller W."/>
        </authorList>
    </citation>
    <scope>NUCLEOTIDE SEQUENCE [LARGE SCALE GENOMIC DNA]</scope>
    <source>
        <strain evidence="1 2">KCTC 52212</strain>
    </source>
</reference>
<dbReference type="AlphaFoldDB" id="A0A6M8EJB9"/>
<dbReference type="Proteomes" id="UP000503483">
    <property type="component" value="Chromosome"/>
</dbReference>
<dbReference type="RefSeq" id="WP_172127086.1">
    <property type="nucleotide sequence ID" value="NZ_CP042652.1"/>
</dbReference>
<dbReference type="KEGG" id="paco:AACT_2284"/>
<dbReference type="EMBL" id="CP042652">
    <property type="protein sequence ID" value="QKE29406.1"/>
    <property type="molecule type" value="Genomic_DNA"/>
</dbReference>